<dbReference type="EMBL" id="JBHLWK010000015">
    <property type="protein sequence ID" value="MFC0205065.1"/>
    <property type="molecule type" value="Genomic_DNA"/>
</dbReference>
<name>A0ABV6CWG4_9SPHN</name>
<protein>
    <submittedName>
        <fullName evidence="4">Polysaccharide biosynthesis/export family protein</fullName>
    </submittedName>
</protein>
<evidence type="ECO:0000313" key="5">
    <source>
        <dbReference type="Proteomes" id="UP001589798"/>
    </source>
</evidence>
<dbReference type="PROSITE" id="PS51257">
    <property type="entry name" value="PROKAR_LIPOPROTEIN"/>
    <property type="match status" value="1"/>
</dbReference>
<dbReference type="InterPro" id="IPR049712">
    <property type="entry name" value="Poly_export"/>
</dbReference>
<dbReference type="Proteomes" id="UP001589798">
    <property type="component" value="Unassembled WGS sequence"/>
</dbReference>
<evidence type="ECO:0000313" key="4">
    <source>
        <dbReference type="EMBL" id="MFC0205065.1"/>
    </source>
</evidence>
<reference evidence="4 5" key="1">
    <citation type="submission" date="2024-09" db="EMBL/GenBank/DDBJ databases">
        <authorList>
            <person name="Sun Q."/>
            <person name="Mori K."/>
        </authorList>
    </citation>
    <scope>NUCLEOTIDE SEQUENCE [LARGE SCALE GENOMIC DNA]</scope>
    <source>
        <strain evidence="4 5">CCM 7706</strain>
    </source>
</reference>
<accession>A0ABV6CWG4</accession>
<sequence>MVRPSWLLAASMVALTGCTPSYVGPQVRTGEAAQNLIPAATAEQAAREYVIGPLDTLNIAVFNEPEISGTSVPVDAVGNVALPLIGRVHVSGMTATEFSEQLAQLYDRYYVNPQVTVLVTSSVSQRVTVQGDVMEPGVYEFRGTYTLLDAIALAKGESQNARLREVIIIRQIDGKRMAAAFDLTRIRSGTDPDPAVMGRDIIIVGHSNSKQAWNDLLKAAPLLNVFAQF</sequence>
<evidence type="ECO:0000259" key="3">
    <source>
        <dbReference type="Pfam" id="PF10531"/>
    </source>
</evidence>
<gene>
    <name evidence="4" type="ORF">ACFFJC_12400</name>
</gene>
<dbReference type="Gene3D" id="3.10.560.10">
    <property type="entry name" value="Outer membrane lipoprotein wza domain like"/>
    <property type="match status" value="1"/>
</dbReference>
<proteinExistence type="predicted"/>
<feature type="domain" description="Polysaccharide export protein N-terminal" evidence="2">
    <location>
        <begin position="44"/>
        <end position="119"/>
    </location>
</feature>
<comment type="caution">
    <text evidence="4">The sequence shown here is derived from an EMBL/GenBank/DDBJ whole genome shotgun (WGS) entry which is preliminary data.</text>
</comment>
<keyword evidence="1" id="KW-0732">Signal</keyword>
<evidence type="ECO:0000256" key="1">
    <source>
        <dbReference type="ARBA" id="ARBA00022729"/>
    </source>
</evidence>
<organism evidence="4 5">
    <name type="scientific">Novosphingobium soli</name>
    <dbReference type="NCBI Taxonomy" id="574956"/>
    <lineage>
        <taxon>Bacteria</taxon>
        <taxon>Pseudomonadati</taxon>
        <taxon>Pseudomonadota</taxon>
        <taxon>Alphaproteobacteria</taxon>
        <taxon>Sphingomonadales</taxon>
        <taxon>Sphingomonadaceae</taxon>
        <taxon>Novosphingobium</taxon>
    </lineage>
</organism>
<dbReference type="Pfam" id="PF02563">
    <property type="entry name" value="Poly_export"/>
    <property type="match status" value="1"/>
</dbReference>
<keyword evidence="5" id="KW-1185">Reference proteome</keyword>
<dbReference type="PANTHER" id="PTHR33619:SF3">
    <property type="entry name" value="POLYSACCHARIDE EXPORT PROTEIN GFCE-RELATED"/>
    <property type="match status" value="1"/>
</dbReference>
<feature type="domain" description="Soluble ligand binding" evidence="3">
    <location>
        <begin position="126"/>
        <end position="177"/>
    </location>
</feature>
<evidence type="ECO:0000259" key="2">
    <source>
        <dbReference type="Pfam" id="PF02563"/>
    </source>
</evidence>
<dbReference type="InterPro" id="IPR003715">
    <property type="entry name" value="Poly_export_N"/>
</dbReference>
<dbReference type="InterPro" id="IPR019554">
    <property type="entry name" value="Soluble_ligand-bd"/>
</dbReference>
<dbReference type="Pfam" id="PF10531">
    <property type="entry name" value="SLBB"/>
    <property type="match status" value="1"/>
</dbReference>
<dbReference type="RefSeq" id="WP_379487801.1">
    <property type="nucleotide sequence ID" value="NZ_JBHLWK010000015.1"/>
</dbReference>
<dbReference type="PANTHER" id="PTHR33619">
    <property type="entry name" value="POLYSACCHARIDE EXPORT PROTEIN GFCE-RELATED"/>
    <property type="match status" value="1"/>
</dbReference>